<keyword evidence="3 6" id="KW-0687">Ribonucleoprotein</keyword>
<keyword evidence="9" id="KW-1185">Reference proteome</keyword>
<dbReference type="GO" id="GO:0005737">
    <property type="term" value="C:cytoplasm"/>
    <property type="evidence" value="ECO:0007669"/>
    <property type="project" value="UniProtKB-ARBA"/>
</dbReference>
<dbReference type="InterPro" id="IPR020814">
    <property type="entry name" value="Ribosomal_S6_plastid/chlpt"/>
</dbReference>
<keyword evidence="6" id="KW-0694">RNA-binding</keyword>
<feature type="region of interest" description="Disordered" evidence="7">
    <location>
        <begin position="106"/>
        <end position="127"/>
    </location>
</feature>
<dbReference type="PANTHER" id="PTHR21011:SF1">
    <property type="entry name" value="SMALL RIBOSOMAL SUBUNIT PROTEIN BS6M"/>
    <property type="match status" value="1"/>
</dbReference>
<dbReference type="GO" id="GO:0005840">
    <property type="term" value="C:ribosome"/>
    <property type="evidence" value="ECO:0007669"/>
    <property type="project" value="UniProtKB-KW"/>
</dbReference>
<gene>
    <name evidence="6 8" type="primary">rpsF</name>
    <name evidence="8" type="ORF">GCM10007390_12700</name>
</gene>
<dbReference type="HAMAP" id="MF_00360">
    <property type="entry name" value="Ribosomal_bS6"/>
    <property type="match status" value="1"/>
</dbReference>
<sequence>MNNQYETVFILTPILSEAQMRDAVDKFRKILTDNGAELVHEEDWGLRKLAYPIQKKNTGFYNLMEYTAPGNVIALLDTEFRRDERVIRHMTVALDKHAIAYNEKKRKGLMNKQKEAAIDESQKPAEA</sequence>
<feature type="compositionally biased region" description="Basic and acidic residues" evidence="7">
    <location>
        <begin position="112"/>
        <end position="127"/>
    </location>
</feature>
<name>A0A8J3D292_9BACT</name>
<evidence type="ECO:0000256" key="2">
    <source>
        <dbReference type="ARBA" id="ARBA00022980"/>
    </source>
</evidence>
<dbReference type="InterPro" id="IPR014717">
    <property type="entry name" value="Transl_elong_EF1B/ribsomal_bS6"/>
</dbReference>
<dbReference type="InterPro" id="IPR035980">
    <property type="entry name" value="Ribosomal_bS6_sf"/>
</dbReference>
<proteinExistence type="inferred from homology"/>
<reference evidence="8 9" key="1">
    <citation type="journal article" date="2014" name="Int. J. Syst. Evol. Microbiol.">
        <title>Complete genome sequence of Corynebacterium casei LMG S-19264T (=DSM 44701T), isolated from a smear-ripened cheese.</title>
        <authorList>
            <consortium name="US DOE Joint Genome Institute (JGI-PGF)"/>
            <person name="Walter F."/>
            <person name="Albersmeier A."/>
            <person name="Kalinowski J."/>
            <person name="Ruckert C."/>
        </authorList>
    </citation>
    <scope>NUCLEOTIDE SEQUENCE [LARGE SCALE GENOMIC DNA]</scope>
    <source>
        <strain evidence="8 9">KCTC 12866</strain>
    </source>
</reference>
<dbReference type="AlphaFoldDB" id="A0A8J3D292"/>
<dbReference type="RefSeq" id="WP_189563486.1">
    <property type="nucleotide sequence ID" value="NZ_BMXF01000001.1"/>
</dbReference>
<keyword evidence="6" id="KW-0699">rRNA-binding</keyword>
<protein>
    <recommendedName>
        <fullName evidence="5 6">Small ribosomal subunit protein bS6</fullName>
    </recommendedName>
</protein>
<dbReference type="InterPro" id="IPR000529">
    <property type="entry name" value="Ribosomal_bS6"/>
</dbReference>
<organism evidence="8 9">
    <name type="scientific">Persicitalea jodogahamensis</name>
    <dbReference type="NCBI Taxonomy" id="402147"/>
    <lineage>
        <taxon>Bacteria</taxon>
        <taxon>Pseudomonadati</taxon>
        <taxon>Bacteroidota</taxon>
        <taxon>Cytophagia</taxon>
        <taxon>Cytophagales</taxon>
        <taxon>Spirosomataceae</taxon>
        <taxon>Persicitalea</taxon>
    </lineage>
</organism>
<comment type="similarity">
    <text evidence="1 6">Belongs to the bacterial ribosomal protein bS6 family.</text>
</comment>
<evidence type="ECO:0000256" key="1">
    <source>
        <dbReference type="ARBA" id="ARBA00009512"/>
    </source>
</evidence>
<dbReference type="Proteomes" id="UP000598271">
    <property type="component" value="Unassembled WGS sequence"/>
</dbReference>
<evidence type="ECO:0000256" key="7">
    <source>
        <dbReference type="SAM" id="MobiDB-lite"/>
    </source>
</evidence>
<dbReference type="GO" id="GO:0003735">
    <property type="term" value="F:structural constituent of ribosome"/>
    <property type="evidence" value="ECO:0007669"/>
    <property type="project" value="InterPro"/>
</dbReference>
<evidence type="ECO:0000313" key="8">
    <source>
        <dbReference type="EMBL" id="GHB60434.1"/>
    </source>
</evidence>
<accession>A0A8J3D292</accession>
<evidence type="ECO:0000313" key="9">
    <source>
        <dbReference type="Proteomes" id="UP000598271"/>
    </source>
</evidence>
<dbReference type="PANTHER" id="PTHR21011">
    <property type="entry name" value="MITOCHONDRIAL 28S RIBOSOMAL PROTEIN S6"/>
    <property type="match status" value="1"/>
</dbReference>
<comment type="function">
    <text evidence="4 6">Binds together with bS18 to 16S ribosomal RNA.</text>
</comment>
<evidence type="ECO:0000256" key="3">
    <source>
        <dbReference type="ARBA" id="ARBA00023274"/>
    </source>
</evidence>
<comment type="caution">
    <text evidence="8">The sequence shown here is derived from an EMBL/GenBank/DDBJ whole genome shotgun (WGS) entry which is preliminary data.</text>
</comment>
<dbReference type="GO" id="GO:1990904">
    <property type="term" value="C:ribonucleoprotein complex"/>
    <property type="evidence" value="ECO:0007669"/>
    <property type="project" value="UniProtKB-KW"/>
</dbReference>
<dbReference type="CDD" id="cd00473">
    <property type="entry name" value="bS6"/>
    <property type="match status" value="1"/>
</dbReference>
<dbReference type="Gene3D" id="3.30.70.60">
    <property type="match status" value="1"/>
</dbReference>
<dbReference type="GO" id="GO:0070181">
    <property type="term" value="F:small ribosomal subunit rRNA binding"/>
    <property type="evidence" value="ECO:0007669"/>
    <property type="project" value="TreeGrafter"/>
</dbReference>
<evidence type="ECO:0000256" key="5">
    <source>
        <dbReference type="ARBA" id="ARBA00035294"/>
    </source>
</evidence>
<dbReference type="GO" id="GO:0006412">
    <property type="term" value="P:translation"/>
    <property type="evidence" value="ECO:0007669"/>
    <property type="project" value="UniProtKB-UniRule"/>
</dbReference>
<dbReference type="Pfam" id="PF01250">
    <property type="entry name" value="Ribosomal_S6"/>
    <property type="match status" value="1"/>
</dbReference>
<dbReference type="NCBIfam" id="TIGR00166">
    <property type="entry name" value="S6"/>
    <property type="match status" value="1"/>
</dbReference>
<dbReference type="SUPFAM" id="SSF54995">
    <property type="entry name" value="Ribosomal protein S6"/>
    <property type="match status" value="1"/>
</dbReference>
<dbReference type="EMBL" id="BMXF01000001">
    <property type="protein sequence ID" value="GHB60434.1"/>
    <property type="molecule type" value="Genomic_DNA"/>
</dbReference>
<evidence type="ECO:0000256" key="6">
    <source>
        <dbReference type="HAMAP-Rule" id="MF_00360"/>
    </source>
</evidence>
<evidence type="ECO:0000256" key="4">
    <source>
        <dbReference type="ARBA" id="ARBA00035104"/>
    </source>
</evidence>
<keyword evidence="2 6" id="KW-0689">Ribosomal protein</keyword>